<dbReference type="GO" id="GO:0005737">
    <property type="term" value="C:cytoplasm"/>
    <property type="evidence" value="ECO:0007669"/>
    <property type="project" value="TreeGrafter"/>
</dbReference>
<dbReference type="Gene3D" id="3.40.1390.30">
    <property type="entry name" value="NIF3 (NGG1p interacting factor 3)-like"/>
    <property type="match status" value="1"/>
</dbReference>
<dbReference type="SUPFAM" id="SSF102705">
    <property type="entry name" value="NIF3 (NGG1p interacting factor 3)-like"/>
    <property type="match status" value="1"/>
</dbReference>
<gene>
    <name evidence="7" type="ORF">CA2015_3103</name>
</gene>
<dbReference type="Pfam" id="PF01784">
    <property type="entry name" value="DUF34_NIF3"/>
    <property type="match status" value="1"/>
</dbReference>
<proteinExistence type="inferred from homology"/>
<dbReference type="InterPro" id="IPR036069">
    <property type="entry name" value="DUF34/NIF3_sf"/>
</dbReference>
<dbReference type="InterPro" id="IPR002678">
    <property type="entry name" value="DUF34/NIF3"/>
</dbReference>
<dbReference type="RefSeq" id="WP_048642708.1">
    <property type="nucleotide sequence ID" value="NZ_CAXBGM010000001.1"/>
</dbReference>
<dbReference type="InterPro" id="IPR017221">
    <property type="entry name" value="DUF34/NIF3_bac"/>
</dbReference>
<evidence type="ECO:0000256" key="2">
    <source>
        <dbReference type="ARBA" id="ARBA00011643"/>
    </source>
</evidence>
<dbReference type="AlphaFoldDB" id="A0A0H4PI16"/>
<comment type="similarity">
    <text evidence="1 5">Belongs to the GTP cyclohydrolase I type 2/NIF3 family.</text>
</comment>
<evidence type="ECO:0000256" key="3">
    <source>
        <dbReference type="ARBA" id="ARBA00022112"/>
    </source>
</evidence>
<dbReference type="InterPro" id="IPR015867">
    <property type="entry name" value="N-reg_PII/ATP_PRibTrfase_C"/>
</dbReference>
<dbReference type="NCBIfam" id="TIGR00486">
    <property type="entry name" value="YbgI_SA1388"/>
    <property type="match status" value="1"/>
</dbReference>
<sequence length="366" mass="40379">MVYLIKDIISYLENLAPTAYQESYDNAGLIVGDPMTEVKGIICSLDVTEDVVKEAKEKNCNLIVAHHPIVFRGLKSLTGKNYIERTVINAIKNDIAIYAIHTNLDAVSQGVNRKIAEKIGLLNPKILAPKKGIISKLSTFIPKTNVDKVLEDLFAAGAGEIGNYSNCSFKSEGTGSFLPQDGAEPTLGRKGELSTVEETKVELIFPSHLENKIINTLKTSHPYEEVAYYIQILENKNQDVGSGMIGTLPDPMSGRDFLLHLKASMDLKVLKHTHISDKKVSKIAICGGAGIFLLNNAKRSGADVFVTADIKYHEFFDAEKDILLADIGHYESEIYTKELLKDILSRKFSNIATYLTNVITNPISYL</sequence>
<evidence type="ECO:0000256" key="1">
    <source>
        <dbReference type="ARBA" id="ARBA00006964"/>
    </source>
</evidence>
<evidence type="ECO:0000313" key="8">
    <source>
        <dbReference type="Proteomes" id="UP000036520"/>
    </source>
</evidence>
<dbReference type="PANTHER" id="PTHR13799">
    <property type="entry name" value="NGG1 INTERACTING FACTOR 3"/>
    <property type="match status" value="1"/>
</dbReference>
<evidence type="ECO:0000313" key="7">
    <source>
        <dbReference type="EMBL" id="AKP52503.1"/>
    </source>
</evidence>
<dbReference type="STRING" id="320787.CA2015_3103"/>
<dbReference type="OrthoDB" id="9792792at2"/>
<dbReference type="FunFam" id="3.30.70.120:FF:000006">
    <property type="entry name" value="GTP cyclohydrolase 1 type 2 homolog"/>
    <property type="match status" value="1"/>
</dbReference>
<evidence type="ECO:0000256" key="4">
    <source>
        <dbReference type="ARBA" id="ARBA00022723"/>
    </source>
</evidence>
<evidence type="ECO:0000256" key="6">
    <source>
        <dbReference type="PIRSR" id="PIRSR602678-1"/>
    </source>
</evidence>
<dbReference type="GO" id="GO:0046872">
    <property type="term" value="F:metal ion binding"/>
    <property type="evidence" value="ECO:0007669"/>
    <property type="project" value="UniProtKB-UniRule"/>
</dbReference>
<dbReference type="EMBL" id="CP012040">
    <property type="protein sequence ID" value="AKP52503.1"/>
    <property type="molecule type" value="Genomic_DNA"/>
</dbReference>
<feature type="binding site" evidence="6">
    <location>
        <position position="66"/>
    </location>
    <ligand>
        <name>a divalent metal cation</name>
        <dbReference type="ChEBI" id="CHEBI:60240"/>
        <label>1</label>
    </ligand>
</feature>
<feature type="binding site" evidence="6">
    <location>
        <position position="329"/>
    </location>
    <ligand>
        <name>a divalent metal cation</name>
        <dbReference type="ChEBI" id="CHEBI:60240"/>
        <label>1</label>
    </ligand>
</feature>
<keyword evidence="4 5" id="KW-0479">Metal-binding</keyword>
<evidence type="ECO:0000256" key="5">
    <source>
        <dbReference type="PIRNR" id="PIRNR037489"/>
    </source>
</evidence>
<name>A0A0H4PI16_9BACT</name>
<organism evidence="7 8">
    <name type="scientific">Cyclobacterium amurskyense</name>
    <dbReference type="NCBI Taxonomy" id="320787"/>
    <lineage>
        <taxon>Bacteria</taxon>
        <taxon>Pseudomonadati</taxon>
        <taxon>Bacteroidota</taxon>
        <taxon>Cytophagia</taxon>
        <taxon>Cytophagales</taxon>
        <taxon>Cyclobacteriaceae</taxon>
        <taxon>Cyclobacterium</taxon>
    </lineage>
</organism>
<reference evidence="7 8" key="1">
    <citation type="submission" date="2015-07" db="EMBL/GenBank/DDBJ databases">
        <authorList>
            <person name="Kim K.M."/>
        </authorList>
    </citation>
    <scope>NUCLEOTIDE SEQUENCE [LARGE SCALE GENOMIC DNA]</scope>
    <source>
        <strain evidence="7 8">KCTC 12363</strain>
    </source>
</reference>
<dbReference type="FunFam" id="3.40.1390.30:FF:000001">
    <property type="entry name" value="GTP cyclohydrolase 1 type 2"/>
    <property type="match status" value="1"/>
</dbReference>
<dbReference type="PANTHER" id="PTHR13799:SF14">
    <property type="entry name" value="GTP CYCLOHYDROLASE 1 TYPE 2 HOMOLOG"/>
    <property type="match status" value="1"/>
</dbReference>
<feature type="binding site" evidence="6">
    <location>
        <position position="333"/>
    </location>
    <ligand>
        <name>a divalent metal cation</name>
        <dbReference type="ChEBI" id="CHEBI:60240"/>
        <label>1</label>
    </ligand>
</feature>
<dbReference type="Gene3D" id="3.30.70.120">
    <property type="match status" value="1"/>
</dbReference>
<dbReference type="PATRIC" id="fig|320787.5.peg.3390"/>
<feature type="binding site" evidence="6">
    <location>
        <position position="105"/>
    </location>
    <ligand>
        <name>a divalent metal cation</name>
        <dbReference type="ChEBI" id="CHEBI:60240"/>
        <label>1</label>
    </ligand>
</feature>
<comment type="subunit">
    <text evidence="2">Homohexamer.</text>
</comment>
<accession>A0A0H4PI16</accession>
<dbReference type="KEGG" id="camu:CA2015_3103"/>
<keyword evidence="7" id="KW-0378">Hydrolase</keyword>
<dbReference type="Proteomes" id="UP000036520">
    <property type="component" value="Chromosome"/>
</dbReference>
<keyword evidence="8" id="KW-1185">Reference proteome</keyword>
<dbReference type="PIRSF" id="PIRSF037489">
    <property type="entry name" value="UCP037489_NIF3_YqfO"/>
    <property type="match status" value="1"/>
</dbReference>
<dbReference type="GO" id="GO:0016787">
    <property type="term" value="F:hydrolase activity"/>
    <property type="evidence" value="ECO:0007669"/>
    <property type="project" value="UniProtKB-KW"/>
</dbReference>
<protein>
    <recommendedName>
        <fullName evidence="3 5">GTP cyclohydrolase 1 type 2 homolog</fullName>
    </recommendedName>
</protein>
<feature type="binding site" evidence="6">
    <location>
        <position position="67"/>
    </location>
    <ligand>
        <name>a divalent metal cation</name>
        <dbReference type="ChEBI" id="CHEBI:60240"/>
        <label>1</label>
    </ligand>
</feature>